<dbReference type="EMBL" id="AEDD01000005">
    <property type="protein sequence ID" value="EFM11124.1"/>
    <property type="molecule type" value="Genomic_DNA"/>
</dbReference>
<feature type="signal peptide" evidence="2">
    <location>
        <begin position="1"/>
        <end position="21"/>
    </location>
</feature>
<name>E0I9P0_9BACL</name>
<organism evidence="3 4">
    <name type="scientific">Paenibacillus curdlanolyticus YK9</name>
    <dbReference type="NCBI Taxonomy" id="717606"/>
    <lineage>
        <taxon>Bacteria</taxon>
        <taxon>Bacillati</taxon>
        <taxon>Bacillota</taxon>
        <taxon>Bacilli</taxon>
        <taxon>Bacillales</taxon>
        <taxon>Paenibacillaceae</taxon>
        <taxon>Paenibacillus</taxon>
    </lineage>
</organism>
<dbReference type="Proteomes" id="UP000005387">
    <property type="component" value="Unassembled WGS sequence"/>
</dbReference>
<evidence type="ECO:0000313" key="4">
    <source>
        <dbReference type="Proteomes" id="UP000005387"/>
    </source>
</evidence>
<proteinExistence type="predicted"/>
<dbReference type="RefSeq" id="WP_006038371.1">
    <property type="nucleotide sequence ID" value="NZ_AEDD01000005.1"/>
</dbReference>
<keyword evidence="2" id="KW-0732">Signal</keyword>
<sequence>MFKSYLILISLLLIVFSLVGCGDNTTSSRNKASDGTTASSDNSHTAHSETAAPANPKPNKEMKYSLDASSYEEDGIYYLKVTTNLKLSSEHYEGAPVDGEGHIHFYLNGSLVGPIKDTVPYPLQALREGKNTIKLVLAENNHSESFGISKELSIDKK</sequence>
<dbReference type="AlphaFoldDB" id="E0I9P0"/>
<dbReference type="OrthoDB" id="6385276at2"/>
<reference evidence="3 4" key="1">
    <citation type="submission" date="2010-07" db="EMBL/GenBank/DDBJ databases">
        <title>The draft genome of Paenibacillus curdlanolyticus YK9.</title>
        <authorList>
            <consortium name="US DOE Joint Genome Institute (JGI-PGF)"/>
            <person name="Lucas S."/>
            <person name="Copeland A."/>
            <person name="Lapidus A."/>
            <person name="Cheng J.-F."/>
            <person name="Bruce D."/>
            <person name="Goodwin L."/>
            <person name="Pitluck S."/>
            <person name="Land M.L."/>
            <person name="Hauser L."/>
            <person name="Chang Y.-J."/>
            <person name="Jeffries C."/>
            <person name="Anderson I.J."/>
            <person name="Johnson E."/>
            <person name="Loganathan U."/>
            <person name="Mulhopadhyay B."/>
            <person name="Kyrpides N."/>
            <person name="Woyke T.J."/>
        </authorList>
    </citation>
    <scope>NUCLEOTIDE SEQUENCE [LARGE SCALE GENOMIC DNA]</scope>
    <source>
        <strain evidence="3 4">YK9</strain>
    </source>
</reference>
<evidence type="ECO:0008006" key="5">
    <source>
        <dbReference type="Google" id="ProtNLM"/>
    </source>
</evidence>
<keyword evidence="4" id="KW-1185">Reference proteome</keyword>
<accession>E0I9P0</accession>
<protein>
    <recommendedName>
        <fullName evidence="5">Lipoprotein</fullName>
    </recommendedName>
</protein>
<feature type="compositionally biased region" description="Polar residues" evidence="1">
    <location>
        <begin position="26"/>
        <end position="45"/>
    </location>
</feature>
<evidence type="ECO:0000256" key="2">
    <source>
        <dbReference type="SAM" id="SignalP"/>
    </source>
</evidence>
<gene>
    <name evidence="3" type="ORF">PaecuDRAFT_2377</name>
</gene>
<feature type="chain" id="PRO_5038630204" description="Lipoprotein" evidence="2">
    <location>
        <begin position="22"/>
        <end position="157"/>
    </location>
</feature>
<evidence type="ECO:0000256" key="1">
    <source>
        <dbReference type="SAM" id="MobiDB-lite"/>
    </source>
</evidence>
<evidence type="ECO:0000313" key="3">
    <source>
        <dbReference type="EMBL" id="EFM11124.1"/>
    </source>
</evidence>
<feature type="region of interest" description="Disordered" evidence="1">
    <location>
        <begin position="26"/>
        <end position="63"/>
    </location>
</feature>
<dbReference type="PROSITE" id="PS51257">
    <property type="entry name" value="PROKAR_LIPOPROTEIN"/>
    <property type="match status" value="1"/>
</dbReference>
<dbReference type="STRING" id="717606.PaecuDRAFT_2377"/>